<dbReference type="EMBL" id="AJYA01000053">
    <property type="protein sequence ID" value="EIM73889.1"/>
    <property type="molecule type" value="Genomic_DNA"/>
</dbReference>
<dbReference type="Proteomes" id="UP000005551">
    <property type="component" value="Unassembled WGS sequence"/>
</dbReference>
<keyword evidence="3" id="KW-1185">Reference proteome</keyword>
<dbReference type="InterPro" id="IPR046342">
    <property type="entry name" value="CBS_dom_sf"/>
</dbReference>
<organism evidence="2 3">
    <name type="scientific">Nitritalea halalkaliphila LW7</name>
    <dbReference type="NCBI Taxonomy" id="1189621"/>
    <lineage>
        <taxon>Bacteria</taxon>
        <taxon>Pseudomonadati</taxon>
        <taxon>Bacteroidota</taxon>
        <taxon>Cytophagia</taxon>
        <taxon>Cytophagales</taxon>
        <taxon>Cyclobacteriaceae</taxon>
        <taxon>Nitritalea</taxon>
    </lineage>
</organism>
<protein>
    <recommendedName>
        <fullName evidence="1">CBS domain-containing protein</fullName>
    </recommendedName>
</protein>
<reference evidence="2 3" key="1">
    <citation type="submission" date="2012-05" db="EMBL/GenBank/DDBJ databases">
        <title>Genome sequence of Nitritalea halalkaliphila LW7.</title>
        <authorList>
            <person name="Jangir P.K."/>
            <person name="Singh A."/>
            <person name="Shivaji S."/>
            <person name="Sharma R."/>
        </authorList>
    </citation>
    <scope>NUCLEOTIDE SEQUENCE [LARGE SCALE GENOMIC DNA]</scope>
    <source>
        <strain evidence="2 3">LW7</strain>
    </source>
</reference>
<gene>
    <name evidence="2" type="ORF">A3SI_16967</name>
</gene>
<accession>I5BWD7</accession>
<evidence type="ECO:0000313" key="2">
    <source>
        <dbReference type="EMBL" id="EIM73889.1"/>
    </source>
</evidence>
<proteinExistence type="predicted"/>
<evidence type="ECO:0000259" key="1">
    <source>
        <dbReference type="Pfam" id="PF00571"/>
    </source>
</evidence>
<feature type="domain" description="CBS" evidence="1">
    <location>
        <begin position="47"/>
        <end position="92"/>
    </location>
</feature>
<dbReference type="STRING" id="1189621.A3SI_16967"/>
<name>I5BWD7_9BACT</name>
<dbReference type="Gene3D" id="3.10.580.10">
    <property type="entry name" value="CBS-domain"/>
    <property type="match status" value="1"/>
</dbReference>
<dbReference type="AlphaFoldDB" id="I5BWD7"/>
<dbReference type="InterPro" id="IPR000644">
    <property type="entry name" value="CBS_dom"/>
</dbReference>
<dbReference type="Pfam" id="PF00571">
    <property type="entry name" value="CBS"/>
    <property type="match status" value="1"/>
</dbReference>
<sequence length="195" mass="22153">MEELRTDVLPVIDKGNFLGFISDTLIYEVNDRLLPVSACEIEDATAFVFEDKHIYEVMRVAAEHELKMVAVVDRQGVYKGVVTLQDAVNAFSETFTVQSEGAVIVLSMHMTDYSMHEISRVLESENAKILSSFIAADPLDASKIKVTLKLDKKELRHIRATLERFGYKVVDQYTEEVEASQDEDRIGNLFRFLDL</sequence>
<evidence type="ECO:0000313" key="3">
    <source>
        <dbReference type="Proteomes" id="UP000005551"/>
    </source>
</evidence>
<dbReference type="RefSeq" id="WP_009056849.1">
    <property type="nucleotide sequence ID" value="NZ_AJYA01000053.1"/>
</dbReference>
<dbReference type="SUPFAM" id="SSF54631">
    <property type="entry name" value="CBS-domain pair"/>
    <property type="match status" value="1"/>
</dbReference>
<comment type="caution">
    <text evidence="2">The sequence shown here is derived from an EMBL/GenBank/DDBJ whole genome shotgun (WGS) entry which is preliminary data.</text>
</comment>